<accession>A0ABS4GBF5</accession>
<comment type="caution">
    <text evidence="2">The sequence shown here is derived from an EMBL/GenBank/DDBJ whole genome shotgun (WGS) entry which is preliminary data.</text>
</comment>
<keyword evidence="1" id="KW-0472">Membrane</keyword>
<sequence>MKIGSLLKYSLYLIIMILVTFLMLTVYLYFFSNNQSIEMGYSILIPLCIFITSLLYARSTHERGLIRGVEIWVVYFAVVSLFRLLLNNSTDMSMLMHLIYLPISILGGVIGVNLKK</sequence>
<dbReference type="RefSeq" id="WP_209510768.1">
    <property type="nucleotide sequence ID" value="NZ_JAGGKS010000002.1"/>
</dbReference>
<proteinExistence type="predicted"/>
<feature type="transmembrane region" description="Helical" evidence="1">
    <location>
        <begin position="92"/>
        <end position="114"/>
    </location>
</feature>
<dbReference type="EMBL" id="JAGGKS010000002">
    <property type="protein sequence ID" value="MBP1925015.1"/>
    <property type="molecule type" value="Genomic_DNA"/>
</dbReference>
<organism evidence="2 3">
    <name type="scientific">Sedimentibacter acidaminivorans</name>
    <dbReference type="NCBI Taxonomy" id="913099"/>
    <lineage>
        <taxon>Bacteria</taxon>
        <taxon>Bacillati</taxon>
        <taxon>Bacillota</taxon>
        <taxon>Tissierellia</taxon>
        <taxon>Sedimentibacter</taxon>
    </lineage>
</organism>
<dbReference type="Pfam" id="PF12670">
    <property type="entry name" value="DUF3792"/>
    <property type="match status" value="1"/>
</dbReference>
<reference evidence="2 3" key="1">
    <citation type="submission" date="2021-03" db="EMBL/GenBank/DDBJ databases">
        <title>Genomic Encyclopedia of Type Strains, Phase IV (KMG-IV): sequencing the most valuable type-strain genomes for metagenomic binning, comparative biology and taxonomic classification.</title>
        <authorList>
            <person name="Goeker M."/>
        </authorList>
    </citation>
    <scope>NUCLEOTIDE SEQUENCE [LARGE SCALE GENOMIC DNA]</scope>
    <source>
        <strain evidence="2 3">DSM 24004</strain>
    </source>
</reference>
<feature type="transmembrane region" description="Helical" evidence="1">
    <location>
        <begin position="12"/>
        <end position="31"/>
    </location>
</feature>
<evidence type="ECO:0000313" key="2">
    <source>
        <dbReference type="EMBL" id="MBP1925015.1"/>
    </source>
</evidence>
<dbReference type="InterPro" id="IPR023804">
    <property type="entry name" value="DUF3792_TM"/>
</dbReference>
<name>A0ABS4GBF5_9FIRM</name>
<evidence type="ECO:0000256" key="1">
    <source>
        <dbReference type="SAM" id="Phobius"/>
    </source>
</evidence>
<gene>
    <name evidence="2" type="ORF">J2Z76_000872</name>
</gene>
<dbReference type="NCBIfam" id="TIGR04086">
    <property type="entry name" value="TIGR04086_membr"/>
    <property type="match status" value="1"/>
</dbReference>
<keyword evidence="3" id="KW-1185">Reference proteome</keyword>
<feature type="transmembrane region" description="Helical" evidence="1">
    <location>
        <begin position="37"/>
        <end position="57"/>
    </location>
</feature>
<feature type="transmembrane region" description="Helical" evidence="1">
    <location>
        <begin position="69"/>
        <end position="86"/>
    </location>
</feature>
<keyword evidence="1" id="KW-0812">Transmembrane</keyword>
<protein>
    <submittedName>
        <fullName evidence="2">Membrane protein (TIGR04086 family)</fullName>
    </submittedName>
</protein>
<dbReference type="Proteomes" id="UP001519342">
    <property type="component" value="Unassembled WGS sequence"/>
</dbReference>
<evidence type="ECO:0000313" key="3">
    <source>
        <dbReference type="Proteomes" id="UP001519342"/>
    </source>
</evidence>
<keyword evidence="1" id="KW-1133">Transmembrane helix</keyword>